<dbReference type="PANTHER" id="PTHR13142">
    <property type="entry name" value="INNER CENTROMERE PROTEIN"/>
    <property type="match status" value="1"/>
</dbReference>
<evidence type="ECO:0000256" key="2">
    <source>
        <dbReference type="ARBA" id="ARBA00004186"/>
    </source>
</evidence>
<organism evidence="10 11">
    <name type="scientific">Schizothecium vesticola</name>
    <dbReference type="NCBI Taxonomy" id="314040"/>
    <lineage>
        <taxon>Eukaryota</taxon>
        <taxon>Fungi</taxon>
        <taxon>Dikarya</taxon>
        <taxon>Ascomycota</taxon>
        <taxon>Pezizomycotina</taxon>
        <taxon>Sordariomycetes</taxon>
        <taxon>Sordariomycetidae</taxon>
        <taxon>Sordariales</taxon>
        <taxon>Schizotheciaceae</taxon>
        <taxon>Schizothecium</taxon>
    </lineage>
</organism>
<feature type="compositionally biased region" description="Basic and acidic residues" evidence="8">
    <location>
        <begin position="1142"/>
        <end position="1153"/>
    </location>
</feature>
<dbReference type="EMBL" id="JAUKUD010000005">
    <property type="protein sequence ID" value="KAK0744191.1"/>
    <property type="molecule type" value="Genomic_DNA"/>
</dbReference>
<dbReference type="InterPro" id="IPR005635">
    <property type="entry name" value="Inner_centromere_prot_ARK-bd"/>
</dbReference>
<dbReference type="PANTHER" id="PTHR13142:SF1">
    <property type="entry name" value="INNER CENTROMERE PROTEIN"/>
    <property type="match status" value="1"/>
</dbReference>
<evidence type="ECO:0000259" key="9">
    <source>
        <dbReference type="Pfam" id="PF03941"/>
    </source>
</evidence>
<keyword evidence="5" id="KW-0159">Chromosome partition</keyword>
<feature type="compositionally biased region" description="Polar residues" evidence="8">
    <location>
        <begin position="363"/>
        <end position="374"/>
    </location>
</feature>
<keyword evidence="7" id="KW-0539">Nucleus</keyword>
<keyword evidence="4" id="KW-0963">Cytoplasm</keyword>
<feature type="compositionally biased region" description="Low complexity" evidence="8">
    <location>
        <begin position="449"/>
        <end position="462"/>
    </location>
</feature>
<proteinExistence type="inferred from homology"/>
<feature type="region of interest" description="Disordered" evidence="8">
    <location>
        <begin position="126"/>
        <end position="147"/>
    </location>
</feature>
<keyword evidence="11" id="KW-1185">Reference proteome</keyword>
<name>A0AA40ERH6_9PEZI</name>
<comment type="caution">
    <text evidence="10">The sequence shown here is derived from an EMBL/GenBank/DDBJ whole genome shotgun (WGS) entry which is preliminary data.</text>
</comment>
<feature type="compositionally biased region" description="Low complexity" evidence="8">
    <location>
        <begin position="250"/>
        <end position="264"/>
    </location>
</feature>
<feature type="compositionally biased region" description="Low complexity" evidence="8">
    <location>
        <begin position="983"/>
        <end position="1002"/>
    </location>
</feature>
<feature type="compositionally biased region" description="Acidic residues" evidence="8">
    <location>
        <begin position="387"/>
        <end position="401"/>
    </location>
</feature>
<dbReference type="GO" id="GO:0005634">
    <property type="term" value="C:nucleus"/>
    <property type="evidence" value="ECO:0007669"/>
    <property type="project" value="UniProtKB-SubCell"/>
</dbReference>
<feature type="region of interest" description="Disordered" evidence="8">
    <location>
        <begin position="1231"/>
        <end position="1295"/>
    </location>
</feature>
<keyword evidence="6" id="KW-0206">Cytoskeleton</keyword>
<sequence>MAMRGAPRVMVGSTAWVAEERDSARTIAHSEIDEFSFSARNEMDWLNEHMAEIFSENQMNVAELFKTPGKLRGKTPRTARKANHTENRVPLGDVFSATPKGAANPFAIAGLDQTRSPLFRVAEDAPERPVSQATSPTRAPVAAAKPVAPAPPAPVVFTDSGYHGSQETFDEDMLDQDVDMIAPPSPHEHVQTNDFAAPPAPRRLPDLPSPTVVSAAEETFESAREEPTRTAYVTAKVAAPPSPSLGAPTSPVAVRSPSPVRSPRSPSPKRNIPQNSSSPIKSSPLKQVHMGPQRGFPSPLKELNMVADAPEDDDARSPSVASSPIAAPFVRKNSLQFPSLPAREPLANKSQGRVSRISHLDQARTSYYNRQTGGKSLGGAIRRDSVDQDDQDNMDMDDDDTALPKEDATVTISAHNKTYTQRLQDRISMLGKAQPPAHRPSKSIANLLPSQQAAAASQTQTSPPEPVAESVVEAPKPSPPLPKHSVTAPGAFPDDDEEDDWIAPPKKTAPVAPSPRPELPKSFSAPIIDSSPRKEGPGPSEFVRPKSRTGSPLKSPFIPGRTTSAHGHAKSSSVPYFPTIGSINEDRAPLVKTISVSNPTLAPVSEDGASVTPSKWSRGFRDSPLKQVKKKISSLLQTSKDLLASSAAISAEGKNSMLSSPSHSRLGYHAGPSVDSFRTADNVAYPDLSHHGGPTSRPVSPARTNSTRRTRASTEREKKETKEKEKEHKEAMKQMEKLEKARSKEAEKARVFSKEQEKMAAMEAEKTRVFAKEQERIAAMERQVAAQKAQEAREKELAAQKEQERALAAQKAQERELAAQKAQERELAAQKAQEKAAQRQPQEFKTPGPASKKNVPGSPTRPTRTSPRKTKAQMEAEARATANPSSEMDMDMLDAPTSTMPRPSVQRPGFGSVSRPQTLKRPMKPSTQPLVKSKQAPTVIRVNTTSSQQSQFHTTNSALSANLHETLSQQQQPPAKQLTTKTSQPKLQQKSSVSSLKGSQSSNGPGRPKALDMAAKRREQEERDAQRKRETKLENDRKRAAQEEERKQEEQRREEERKREAKKAAIEKAKQTKAPPPASRSQPNGPPDYNLSDKGPARPASRLAQQDGRVTNAKGPSKRPLPQEAADEPQRPQGQRAMPSYHPKDAKRIRMSEEFDEDIDMADPQPNIKGPPIRPSAGLKKELPTKSMYASGYANLPSQANSQNLHKSTVTSQLHGQMKAGNPLDMAQVSKGPILFKPNPNAAGQTQKTPARPAPAGKMAKSAARSSPRVPNGDAIDLPEINTDDEDSDSDDGHVAIAPWADSPALKSALMAQEVIDPMQIFGPPRPINMEEVFNKSKDRFHKFRARTSSANWSGADRLTEEDVRKDLQAQAKMRMEGGWSYEIGRDVA</sequence>
<accession>A0AA40ERH6</accession>
<gene>
    <name evidence="10" type="ORF">B0T18DRAFT_431318</name>
</gene>
<feature type="compositionally biased region" description="Low complexity" evidence="8">
    <location>
        <begin position="944"/>
        <end position="957"/>
    </location>
</feature>
<feature type="compositionally biased region" description="Basic and acidic residues" evidence="8">
    <location>
        <begin position="790"/>
        <end position="805"/>
    </location>
</feature>
<comment type="subcellular location">
    <subcellularLocation>
        <location evidence="2">Cytoplasm</location>
        <location evidence="2">Cytoskeleton</location>
        <location evidence="2">Spindle</location>
    </subcellularLocation>
    <subcellularLocation>
        <location evidence="1">Nucleus</location>
    </subcellularLocation>
</comment>
<feature type="region of interest" description="Disordered" evidence="8">
    <location>
        <begin position="424"/>
        <end position="578"/>
    </location>
</feature>
<feature type="compositionally biased region" description="Basic and acidic residues" evidence="8">
    <location>
        <begin position="712"/>
        <end position="759"/>
    </location>
</feature>
<comment type="similarity">
    <text evidence="3">Belongs to the INCENP family.</text>
</comment>
<evidence type="ECO:0000256" key="8">
    <source>
        <dbReference type="SAM" id="MobiDB-lite"/>
    </source>
</evidence>
<dbReference type="Proteomes" id="UP001172155">
    <property type="component" value="Unassembled WGS sequence"/>
</dbReference>
<feature type="compositionally biased region" description="Polar residues" evidence="8">
    <location>
        <begin position="272"/>
        <end position="285"/>
    </location>
</feature>
<feature type="compositionally biased region" description="Polar residues" evidence="8">
    <location>
        <begin position="561"/>
        <end position="574"/>
    </location>
</feature>
<evidence type="ECO:0000256" key="4">
    <source>
        <dbReference type="ARBA" id="ARBA00022490"/>
    </source>
</evidence>
<feature type="compositionally biased region" description="Polar residues" evidence="8">
    <location>
        <begin position="1196"/>
        <end position="1215"/>
    </location>
</feature>
<evidence type="ECO:0000256" key="1">
    <source>
        <dbReference type="ARBA" id="ARBA00004123"/>
    </source>
</evidence>
<dbReference type="Pfam" id="PF03941">
    <property type="entry name" value="INCENP_ARK-bind"/>
    <property type="match status" value="1"/>
</dbReference>
<evidence type="ECO:0000313" key="10">
    <source>
        <dbReference type="EMBL" id="KAK0744191.1"/>
    </source>
</evidence>
<evidence type="ECO:0000256" key="6">
    <source>
        <dbReference type="ARBA" id="ARBA00023212"/>
    </source>
</evidence>
<feature type="compositionally biased region" description="Polar residues" evidence="8">
    <location>
        <begin position="958"/>
        <end position="982"/>
    </location>
</feature>
<dbReference type="GO" id="GO:0005819">
    <property type="term" value="C:spindle"/>
    <property type="evidence" value="ECO:0007669"/>
    <property type="project" value="UniProtKB-SubCell"/>
</dbReference>
<evidence type="ECO:0000313" key="11">
    <source>
        <dbReference type="Proteomes" id="UP001172155"/>
    </source>
</evidence>
<feature type="region of interest" description="Disordered" evidence="8">
    <location>
        <begin position="600"/>
        <end position="624"/>
    </location>
</feature>
<feature type="region of interest" description="Disordered" evidence="8">
    <location>
        <begin position="185"/>
        <end position="325"/>
    </location>
</feature>
<feature type="region of interest" description="Disordered" evidence="8">
    <location>
        <begin position="652"/>
        <end position="759"/>
    </location>
</feature>
<evidence type="ECO:0000256" key="7">
    <source>
        <dbReference type="ARBA" id="ARBA00023242"/>
    </source>
</evidence>
<feature type="domain" description="Inner centromere protein ARK-binding" evidence="9">
    <location>
        <begin position="1280"/>
        <end position="1334"/>
    </location>
</feature>
<protein>
    <recommendedName>
        <fullName evidence="9">Inner centromere protein ARK-binding domain-containing protein</fullName>
    </recommendedName>
</protein>
<dbReference type="GO" id="GO:0007059">
    <property type="term" value="P:chromosome segregation"/>
    <property type="evidence" value="ECO:0007669"/>
    <property type="project" value="UniProtKB-KW"/>
</dbReference>
<evidence type="ECO:0000256" key="3">
    <source>
        <dbReference type="ARBA" id="ARBA00010042"/>
    </source>
</evidence>
<feature type="compositionally biased region" description="Basic and acidic residues" evidence="8">
    <location>
        <begin position="1014"/>
        <end position="1070"/>
    </location>
</feature>
<feature type="compositionally biased region" description="Basic and acidic residues" evidence="8">
    <location>
        <begin position="812"/>
        <end position="837"/>
    </location>
</feature>
<feature type="region of interest" description="Disordered" evidence="8">
    <location>
        <begin position="784"/>
        <end position="1182"/>
    </location>
</feature>
<feature type="region of interest" description="Disordered" evidence="8">
    <location>
        <begin position="341"/>
        <end position="407"/>
    </location>
</feature>
<feature type="region of interest" description="Disordered" evidence="8">
    <location>
        <begin position="1195"/>
        <end position="1215"/>
    </location>
</feature>
<evidence type="ECO:0000256" key="5">
    <source>
        <dbReference type="ARBA" id="ARBA00022829"/>
    </source>
</evidence>
<reference evidence="10" key="1">
    <citation type="submission" date="2023-06" db="EMBL/GenBank/DDBJ databases">
        <title>Genome-scale phylogeny and comparative genomics of the fungal order Sordariales.</title>
        <authorList>
            <consortium name="Lawrence Berkeley National Laboratory"/>
            <person name="Hensen N."/>
            <person name="Bonometti L."/>
            <person name="Westerberg I."/>
            <person name="Brannstrom I.O."/>
            <person name="Guillou S."/>
            <person name="Cros-Aarteil S."/>
            <person name="Calhoun S."/>
            <person name="Haridas S."/>
            <person name="Kuo A."/>
            <person name="Mondo S."/>
            <person name="Pangilinan J."/>
            <person name="Riley R."/>
            <person name="LaButti K."/>
            <person name="Andreopoulos B."/>
            <person name="Lipzen A."/>
            <person name="Chen C."/>
            <person name="Yanf M."/>
            <person name="Daum C."/>
            <person name="Ng V."/>
            <person name="Clum A."/>
            <person name="Steindorff A."/>
            <person name="Ohm R."/>
            <person name="Martin F."/>
            <person name="Silar P."/>
            <person name="Natvig D."/>
            <person name="Lalanne C."/>
            <person name="Gautier V."/>
            <person name="Ament-velasquez S.L."/>
            <person name="Kruys A."/>
            <person name="Hutchinson M.I."/>
            <person name="Powell A.J."/>
            <person name="Barry K."/>
            <person name="Miller A.N."/>
            <person name="Grigoriev I.V."/>
            <person name="Debuchy R."/>
            <person name="Gladieux P."/>
            <person name="Thoren M.H."/>
            <person name="Johannesson H."/>
        </authorList>
    </citation>
    <scope>NUCLEOTIDE SEQUENCE</scope>
    <source>
        <strain evidence="10">SMH3187-1</strain>
    </source>
</reference>